<protein>
    <submittedName>
        <fullName evidence="2">Uncharacterized protein</fullName>
    </submittedName>
</protein>
<dbReference type="EMBL" id="BGPR01027103">
    <property type="protein sequence ID" value="GBN97336.1"/>
    <property type="molecule type" value="Genomic_DNA"/>
</dbReference>
<name>A0A4Y2TD16_ARAVE</name>
<organism evidence="2 3">
    <name type="scientific">Araneus ventricosus</name>
    <name type="common">Orbweaver spider</name>
    <name type="synonym">Epeira ventricosa</name>
    <dbReference type="NCBI Taxonomy" id="182803"/>
    <lineage>
        <taxon>Eukaryota</taxon>
        <taxon>Metazoa</taxon>
        <taxon>Ecdysozoa</taxon>
        <taxon>Arthropoda</taxon>
        <taxon>Chelicerata</taxon>
        <taxon>Arachnida</taxon>
        <taxon>Araneae</taxon>
        <taxon>Araneomorphae</taxon>
        <taxon>Entelegynae</taxon>
        <taxon>Araneoidea</taxon>
        <taxon>Araneidae</taxon>
        <taxon>Araneus</taxon>
    </lineage>
</organism>
<evidence type="ECO:0000256" key="1">
    <source>
        <dbReference type="SAM" id="MobiDB-lite"/>
    </source>
</evidence>
<reference evidence="2 3" key="1">
    <citation type="journal article" date="2019" name="Sci. Rep.">
        <title>Orb-weaving spider Araneus ventricosus genome elucidates the spidroin gene catalogue.</title>
        <authorList>
            <person name="Kono N."/>
            <person name="Nakamura H."/>
            <person name="Ohtoshi R."/>
            <person name="Moran D.A.P."/>
            <person name="Shinohara A."/>
            <person name="Yoshida Y."/>
            <person name="Fujiwara M."/>
            <person name="Mori M."/>
            <person name="Tomita M."/>
            <person name="Arakawa K."/>
        </authorList>
    </citation>
    <scope>NUCLEOTIDE SEQUENCE [LARGE SCALE GENOMIC DNA]</scope>
</reference>
<feature type="compositionally biased region" description="Basic and acidic residues" evidence="1">
    <location>
        <begin position="126"/>
        <end position="141"/>
    </location>
</feature>
<keyword evidence="3" id="KW-1185">Reference proteome</keyword>
<comment type="caution">
    <text evidence="2">The sequence shown here is derived from an EMBL/GenBank/DDBJ whole genome shotgun (WGS) entry which is preliminary data.</text>
</comment>
<gene>
    <name evidence="2" type="ORF">AVEN_124847_1</name>
</gene>
<evidence type="ECO:0000313" key="3">
    <source>
        <dbReference type="Proteomes" id="UP000499080"/>
    </source>
</evidence>
<accession>A0A4Y2TD16</accession>
<dbReference type="AlphaFoldDB" id="A0A4Y2TD16"/>
<feature type="region of interest" description="Disordered" evidence="1">
    <location>
        <begin position="126"/>
        <end position="154"/>
    </location>
</feature>
<sequence length="164" mass="17773">MSTAAMAICATRSISGSAGVWPSRHLRKKIEGNKSGYLTDGPCDGTITPNRPASNQPVSCIGTVKDSCSGSCQFSSSDMLTVSLAFPHCDVCFIQRDFPLLHGDTNLYPNKIGFNSLNTDPRHIESSDGLVERSQLRDRRVPGSKPGSTEDPPLMWDCCKLNHT</sequence>
<proteinExistence type="predicted"/>
<evidence type="ECO:0000313" key="2">
    <source>
        <dbReference type="EMBL" id="GBN97336.1"/>
    </source>
</evidence>
<dbReference type="Proteomes" id="UP000499080">
    <property type="component" value="Unassembled WGS sequence"/>
</dbReference>